<dbReference type="Pfam" id="PF00583">
    <property type="entry name" value="Acetyltransf_1"/>
    <property type="match status" value="1"/>
</dbReference>
<evidence type="ECO:0000313" key="6">
    <source>
        <dbReference type="Proteomes" id="UP000468668"/>
    </source>
</evidence>
<comment type="caution">
    <text evidence="5">The sequence shown here is derived from an EMBL/GenBank/DDBJ whole genome shotgun (WGS) entry which is preliminary data.</text>
</comment>
<dbReference type="PROSITE" id="PS00732">
    <property type="entry name" value="RIBOSOMAL_S16"/>
    <property type="match status" value="1"/>
</dbReference>
<evidence type="ECO:0000256" key="1">
    <source>
        <dbReference type="ARBA" id="ARBA00022679"/>
    </source>
</evidence>
<dbReference type="GO" id="GO:0003735">
    <property type="term" value="F:structural constituent of ribosome"/>
    <property type="evidence" value="ECO:0007669"/>
    <property type="project" value="InterPro"/>
</dbReference>
<proteinExistence type="predicted"/>
<gene>
    <name evidence="5" type="ORF">F8C90_09285</name>
</gene>
<reference evidence="5 6" key="1">
    <citation type="submission" date="2019-09" db="EMBL/GenBank/DDBJ databases">
        <title>Whole genome shotgun sequencing (WGS) of Ellagibacter isourolithinifaciens DSM 104140(T) and Adlercreutzia muris DSM 29508(T).</title>
        <authorList>
            <person name="Stoll D.A."/>
            <person name="Danylec N."/>
            <person name="Huch M."/>
        </authorList>
    </citation>
    <scope>NUCLEOTIDE SEQUENCE [LARGE SCALE GENOMIC DNA]</scope>
    <source>
        <strain evidence="5 6">DSM 104140</strain>
    </source>
</reference>
<sequence>MMKTSRFLAGLPLRLTRQGKRPLNGSSYKSRQLVSSSEHHMRERERMIIRPATHSDVERMDEICEAAKAAMRNMGIDQWQDGYPNRACWEADVDEGFAYVAETDEGTIVGMFALVTNAETRDPEPSYGEIDGAWLTPEAKYAAVHRVGVAAEAKGRGIAGTMLNFACDKAAQMGLASVRIDTHADNKPMQRALRKAGFSLCGVITLVEGNDAGAQRIAFEKLV</sequence>
<dbReference type="OrthoDB" id="9796381at2"/>
<feature type="region of interest" description="Disordered" evidence="3">
    <location>
        <begin position="19"/>
        <end position="42"/>
    </location>
</feature>
<dbReference type="GO" id="GO:0016747">
    <property type="term" value="F:acyltransferase activity, transferring groups other than amino-acyl groups"/>
    <property type="evidence" value="ECO:0007669"/>
    <property type="project" value="InterPro"/>
</dbReference>
<dbReference type="GO" id="GO:0005840">
    <property type="term" value="C:ribosome"/>
    <property type="evidence" value="ECO:0007669"/>
    <property type="project" value="InterPro"/>
</dbReference>
<name>A0A6N6NPT1_9ACTN</name>
<dbReference type="InterPro" id="IPR016181">
    <property type="entry name" value="Acyl_CoA_acyltransferase"/>
</dbReference>
<evidence type="ECO:0000313" key="5">
    <source>
        <dbReference type="EMBL" id="KAB1636979.1"/>
    </source>
</evidence>
<keyword evidence="6" id="KW-1185">Reference proteome</keyword>
<keyword evidence="1 5" id="KW-0808">Transferase</keyword>
<keyword evidence="2" id="KW-0012">Acyltransferase</keyword>
<evidence type="ECO:0000259" key="4">
    <source>
        <dbReference type="PROSITE" id="PS51186"/>
    </source>
</evidence>
<dbReference type="Gene3D" id="3.40.630.30">
    <property type="match status" value="1"/>
</dbReference>
<dbReference type="PANTHER" id="PTHR43877">
    <property type="entry name" value="AMINOALKYLPHOSPHONATE N-ACETYLTRANSFERASE-RELATED-RELATED"/>
    <property type="match status" value="1"/>
</dbReference>
<dbReference type="Proteomes" id="UP000468668">
    <property type="component" value="Unassembled WGS sequence"/>
</dbReference>
<protein>
    <submittedName>
        <fullName evidence="5">GNAT family N-acetyltransferase</fullName>
    </submittedName>
</protein>
<dbReference type="AlphaFoldDB" id="A0A6N6NPT1"/>
<dbReference type="InterPro" id="IPR000182">
    <property type="entry name" value="GNAT_dom"/>
</dbReference>
<dbReference type="PROSITE" id="PS51186">
    <property type="entry name" value="GNAT"/>
    <property type="match status" value="1"/>
</dbReference>
<organism evidence="5 6">
    <name type="scientific">Ellagibacter isourolithinifaciens</name>
    <dbReference type="NCBI Taxonomy" id="2137581"/>
    <lineage>
        <taxon>Bacteria</taxon>
        <taxon>Bacillati</taxon>
        <taxon>Actinomycetota</taxon>
        <taxon>Coriobacteriia</taxon>
        <taxon>Eggerthellales</taxon>
        <taxon>Eggerthellaceae</taxon>
        <taxon>Ellagibacter</taxon>
    </lineage>
</organism>
<dbReference type="InterPro" id="IPR050832">
    <property type="entry name" value="Bact_Acetyltransf"/>
</dbReference>
<dbReference type="SUPFAM" id="SSF55729">
    <property type="entry name" value="Acyl-CoA N-acyltransferases (Nat)"/>
    <property type="match status" value="1"/>
</dbReference>
<dbReference type="InterPro" id="IPR020592">
    <property type="entry name" value="Ribosomal_bS16_CS"/>
</dbReference>
<feature type="domain" description="N-acetyltransferase" evidence="4">
    <location>
        <begin position="47"/>
        <end position="223"/>
    </location>
</feature>
<accession>A0A6N6NPT1</accession>
<evidence type="ECO:0000256" key="3">
    <source>
        <dbReference type="SAM" id="MobiDB-lite"/>
    </source>
</evidence>
<dbReference type="GO" id="GO:0006412">
    <property type="term" value="P:translation"/>
    <property type="evidence" value="ECO:0007669"/>
    <property type="project" value="InterPro"/>
</dbReference>
<dbReference type="EMBL" id="WAJR01000030">
    <property type="protein sequence ID" value="KAB1636979.1"/>
    <property type="molecule type" value="Genomic_DNA"/>
</dbReference>
<feature type="compositionally biased region" description="Polar residues" evidence="3">
    <location>
        <begin position="24"/>
        <end position="36"/>
    </location>
</feature>
<evidence type="ECO:0000256" key="2">
    <source>
        <dbReference type="ARBA" id="ARBA00023315"/>
    </source>
</evidence>
<dbReference type="PANTHER" id="PTHR43877:SF2">
    <property type="entry name" value="AMINOALKYLPHOSPHONATE N-ACETYLTRANSFERASE-RELATED"/>
    <property type="match status" value="1"/>
</dbReference>